<evidence type="ECO:0000256" key="3">
    <source>
        <dbReference type="ARBA" id="ARBA00022801"/>
    </source>
</evidence>
<accession>A0A158QML0</accession>
<keyword evidence="3" id="KW-0378">Hydrolase</keyword>
<reference evidence="7" key="1">
    <citation type="submission" date="2016-04" db="UniProtKB">
        <authorList>
            <consortium name="WormBaseParasite"/>
        </authorList>
    </citation>
    <scope>IDENTIFICATION</scope>
</reference>
<evidence type="ECO:0000256" key="1">
    <source>
        <dbReference type="ARBA" id="ARBA00009275"/>
    </source>
</evidence>
<organism evidence="7">
    <name type="scientific">Haemonchus placei</name>
    <name type="common">Barber's pole worm</name>
    <dbReference type="NCBI Taxonomy" id="6290"/>
    <lineage>
        <taxon>Eukaryota</taxon>
        <taxon>Metazoa</taxon>
        <taxon>Ecdysozoa</taxon>
        <taxon>Nematoda</taxon>
        <taxon>Chromadorea</taxon>
        <taxon>Rhabditida</taxon>
        <taxon>Rhabditina</taxon>
        <taxon>Rhabditomorpha</taxon>
        <taxon>Strongyloidea</taxon>
        <taxon>Trichostrongylidae</taxon>
        <taxon>Haemonchus</taxon>
    </lineage>
</organism>
<dbReference type="PANTHER" id="PTHR46317:SF5">
    <property type="entry name" value="NADH-UBIQUINONE OXIDOREDUCTASE SUBUNIT B14.7"/>
    <property type="match status" value="1"/>
</dbReference>
<comment type="similarity">
    <text evidence="1">Belongs to the metallo-dependent hydrolases superfamily. TatD-type hydrolase family.</text>
</comment>
<dbReference type="Proteomes" id="UP000268014">
    <property type="component" value="Unassembled WGS sequence"/>
</dbReference>
<keyword evidence="4" id="KW-0812">Transmembrane</keyword>
<gene>
    <name evidence="5" type="ORF">HPLM_LOCUS8676</name>
</gene>
<keyword evidence="2" id="KW-0479">Metal-binding</keyword>
<proteinExistence type="inferred from homology"/>
<dbReference type="GO" id="GO:0016787">
    <property type="term" value="F:hydrolase activity"/>
    <property type="evidence" value="ECO:0007669"/>
    <property type="project" value="UniProtKB-KW"/>
</dbReference>
<name>A0A158QML0_HAEPC</name>
<evidence type="ECO:0000256" key="2">
    <source>
        <dbReference type="ARBA" id="ARBA00022723"/>
    </source>
</evidence>
<sequence>MGYDEGTPLEATYKPMRPPWIGLWSSREYKGRPDWWKEAGVQDDFVRRGKWRQICHRYKEEDPEYYDPKVPDGTSIAGPLGLDSKYYPNITLKGDQPGKLGDFQDKVYKSSAQYKAIAEKFDLSEEHPGMAVNPSFMELMNFPKWRLGRSGMTTNSWYHFGPRFFDKPLNEAAHEKGLAMAKYTALLMLPWTMAEIKATGSVPFEKFRPKTFFKRYFQLATKPTIVAFAWGFTLSAAATIRNKDDVKNHWFASAALGATLASMMKDNIPLGISFGVLSLVFGTFWHYARVSETSVYSKVTHSGSGGHFGGPIIWKGFQWGDAKVPDTRY</sequence>
<protein>
    <submittedName>
        <fullName evidence="7">NADH dehydrogenase [ubiquinone] 1 alpha subcomplex subunit 11</fullName>
    </submittedName>
</protein>
<feature type="transmembrane region" description="Helical" evidence="4">
    <location>
        <begin position="216"/>
        <end position="240"/>
    </location>
</feature>
<feature type="transmembrane region" description="Helical" evidence="4">
    <location>
        <begin position="268"/>
        <end position="288"/>
    </location>
</feature>
<keyword evidence="4" id="KW-1133">Transmembrane helix</keyword>
<dbReference type="GO" id="GO:0046872">
    <property type="term" value="F:metal ion binding"/>
    <property type="evidence" value="ECO:0007669"/>
    <property type="project" value="UniProtKB-KW"/>
</dbReference>
<evidence type="ECO:0000313" key="6">
    <source>
        <dbReference type="Proteomes" id="UP000268014"/>
    </source>
</evidence>
<evidence type="ECO:0000256" key="4">
    <source>
        <dbReference type="SAM" id="Phobius"/>
    </source>
</evidence>
<dbReference type="PANTHER" id="PTHR46317">
    <property type="entry name" value="HYDROLASE OF PHP SUPERFAMILY-RELATED PROTEIN"/>
    <property type="match status" value="1"/>
</dbReference>
<dbReference type="EMBL" id="UZAF01016909">
    <property type="protein sequence ID" value="VDO35528.1"/>
    <property type="molecule type" value="Genomic_DNA"/>
</dbReference>
<dbReference type="AlphaFoldDB" id="A0A158QML0"/>
<reference evidence="5 6" key="2">
    <citation type="submission" date="2018-11" db="EMBL/GenBank/DDBJ databases">
        <authorList>
            <consortium name="Pathogen Informatics"/>
        </authorList>
    </citation>
    <scope>NUCLEOTIDE SEQUENCE [LARGE SCALE GENOMIC DNA]</scope>
    <source>
        <strain evidence="5 6">MHpl1</strain>
    </source>
</reference>
<keyword evidence="4" id="KW-0472">Membrane</keyword>
<evidence type="ECO:0000313" key="5">
    <source>
        <dbReference type="EMBL" id="VDO35528.1"/>
    </source>
</evidence>
<dbReference type="WBParaSite" id="HPLM_0000868401-mRNA-1">
    <property type="protein sequence ID" value="HPLM_0000868401-mRNA-1"/>
    <property type="gene ID" value="HPLM_0000868401"/>
</dbReference>
<dbReference type="OMA" id="GRPDWWK"/>
<evidence type="ECO:0000313" key="7">
    <source>
        <dbReference type="WBParaSite" id="HPLM_0000868401-mRNA-1"/>
    </source>
</evidence>
<dbReference type="OrthoDB" id="5911915at2759"/>
<keyword evidence="6" id="KW-1185">Reference proteome</keyword>